<dbReference type="SUPFAM" id="SSF56349">
    <property type="entry name" value="DNA breaking-rejoining enzymes"/>
    <property type="match status" value="1"/>
</dbReference>
<keyword evidence="4" id="KW-0233">DNA recombination</keyword>
<dbReference type="Pfam" id="PF22022">
    <property type="entry name" value="Phage_int_M"/>
    <property type="match status" value="1"/>
</dbReference>
<dbReference type="InterPro" id="IPR013762">
    <property type="entry name" value="Integrase-like_cat_sf"/>
</dbReference>
<evidence type="ECO:0000256" key="4">
    <source>
        <dbReference type="ARBA" id="ARBA00023172"/>
    </source>
</evidence>
<evidence type="ECO:0000256" key="5">
    <source>
        <dbReference type="PROSITE-ProRule" id="PRU01248"/>
    </source>
</evidence>
<evidence type="ECO:0000256" key="1">
    <source>
        <dbReference type="ARBA" id="ARBA00008857"/>
    </source>
</evidence>
<dbReference type="InterPro" id="IPR038488">
    <property type="entry name" value="Integrase_DNA-bd_sf"/>
</dbReference>
<feature type="domain" description="Core-binding (CB)" evidence="7">
    <location>
        <begin position="105"/>
        <end position="185"/>
    </location>
</feature>
<sequence length="412" mass="47326">MSHLIHRLKDKEIEQAQGRDRIYRLPDGGGLYLLVKPNNLKYWEFRYTKPGTKNRTFLGLGSLDMLNVDGARDKAFEMRKLLKEGIDPKLDRIEKRTQIQQEQACTFKSVADEWVKTKTKLKPKTVQGNWRKLELYAFPKFGEIPVKSLTPIIVQEAFRPIARRGKLETVKRTIQLVNEIMRFAINSGLIQHNVLSGVGETFASPDVKHMAVLKPDELTELLQTVATANMQLATKCLIEWQLHTMTRPSEAAGARWDEIDIENRLWIIPDTRMKMKREHRIPLTDQTIAILERIHPISGHRVHVFPSMRFPKRSIDSETINKALGRIGFKDRTTAHGMRSLASTTLNERGFDPDIIEAALAHQDRNAIRAAYNRTDYLERRRKMMEWWSSYIDDAAVGSLSVTGAVHLRAIG</sequence>
<proteinExistence type="inferred from homology"/>
<dbReference type="Pfam" id="PF00589">
    <property type="entry name" value="Phage_integrase"/>
    <property type="match status" value="1"/>
</dbReference>
<dbReference type="PROSITE" id="PS51898">
    <property type="entry name" value="TYR_RECOMBINASE"/>
    <property type="match status" value="1"/>
</dbReference>
<dbReference type="OrthoDB" id="9795573at2"/>
<dbReference type="InterPro" id="IPR044068">
    <property type="entry name" value="CB"/>
</dbReference>
<dbReference type="STRING" id="670.ACZ92_10810"/>
<evidence type="ECO:0000313" key="9">
    <source>
        <dbReference type="Proteomes" id="UP000214596"/>
    </source>
</evidence>
<dbReference type="GO" id="GO:0015074">
    <property type="term" value="P:DNA integration"/>
    <property type="evidence" value="ECO:0007669"/>
    <property type="project" value="UniProtKB-KW"/>
</dbReference>
<dbReference type="Gene3D" id="3.30.160.390">
    <property type="entry name" value="Integrase, DNA-binding domain"/>
    <property type="match status" value="1"/>
</dbReference>
<dbReference type="AlphaFoldDB" id="A0A0L8SPP8"/>
<dbReference type="PANTHER" id="PTHR30629">
    <property type="entry name" value="PROPHAGE INTEGRASE"/>
    <property type="match status" value="1"/>
</dbReference>
<protein>
    <submittedName>
        <fullName evidence="8">Integrase</fullName>
    </submittedName>
</protein>
<dbReference type="GeneID" id="1188582"/>
<dbReference type="InterPro" id="IPR025166">
    <property type="entry name" value="Integrase_DNA_bind_dom"/>
</dbReference>
<feature type="domain" description="Tyr recombinase" evidence="6">
    <location>
        <begin position="208"/>
        <end position="385"/>
    </location>
</feature>
<evidence type="ECO:0000259" key="6">
    <source>
        <dbReference type="PROSITE" id="PS51898"/>
    </source>
</evidence>
<evidence type="ECO:0000256" key="2">
    <source>
        <dbReference type="ARBA" id="ARBA00022908"/>
    </source>
</evidence>
<accession>A0A0L8SPP8</accession>
<dbReference type="PROSITE" id="PS51900">
    <property type="entry name" value="CB"/>
    <property type="match status" value="1"/>
</dbReference>
<gene>
    <name evidence="8" type="ORF">CA163_06640</name>
</gene>
<dbReference type="InterPro" id="IPR053876">
    <property type="entry name" value="Phage_int_M"/>
</dbReference>
<evidence type="ECO:0000259" key="7">
    <source>
        <dbReference type="PROSITE" id="PS51900"/>
    </source>
</evidence>
<dbReference type="OMA" id="ADHEARW"/>
<dbReference type="RefSeq" id="WP_005459811.1">
    <property type="nucleotide sequence ID" value="NZ_CAMFGX010000003.1"/>
</dbReference>
<dbReference type="CDD" id="cd00801">
    <property type="entry name" value="INT_P4_C"/>
    <property type="match status" value="1"/>
</dbReference>
<evidence type="ECO:0000256" key="3">
    <source>
        <dbReference type="ARBA" id="ARBA00023125"/>
    </source>
</evidence>
<dbReference type="Pfam" id="PF13356">
    <property type="entry name" value="Arm-DNA-bind_3"/>
    <property type="match status" value="1"/>
</dbReference>
<organism evidence="8 9">
    <name type="scientific">Vibrio parahaemolyticus</name>
    <dbReference type="NCBI Taxonomy" id="670"/>
    <lineage>
        <taxon>Bacteria</taxon>
        <taxon>Pseudomonadati</taxon>
        <taxon>Pseudomonadota</taxon>
        <taxon>Gammaproteobacteria</taxon>
        <taxon>Vibrionales</taxon>
        <taxon>Vibrionaceae</taxon>
        <taxon>Vibrio</taxon>
    </lineage>
</organism>
<keyword evidence="2" id="KW-0229">DNA integration</keyword>
<dbReference type="PANTHER" id="PTHR30629:SF6">
    <property type="entry name" value="PROPHAGE INTEGRASE INTA-RELATED"/>
    <property type="match status" value="1"/>
</dbReference>
<dbReference type="InterPro" id="IPR010998">
    <property type="entry name" value="Integrase_recombinase_N"/>
</dbReference>
<dbReference type="InterPro" id="IPR011010">
    <property type="entry name" value="DNA_brk_join_enz"/>
</dbReference>
<keyword evidence="3 5" id="KW-0238">DNA-binding</keyword>
<dbReference type="GO" id="GO:0003677">
    <property type="term" value="F:DNA binding"/>
    <property type="evidence" value="ECO:0007669"/>
    <property type="project" value="UniProtKB-UniRule"/>
</dbReference>
<comment type="similarity">
    <text evidence="1">Belongs to the 'phage' integrase family.</text>
</comment>
<dbReference type="InterPro" id="IPR050808">
    <property type="entry name" value="Phage_Integrase"/>
</dbReference>
<evidence type="ECO:0000313" key="8">
    <source>
        <dbReference type="EMBL" id="OXE33609.1"/>
    </source>
</evidence>
<reference evidence="8 9" key="1">
    <citation type="journal article" date="2017" name="Appl. Environ. Microbiol.">
        <title>Parallel evolution of two clades of a major Atlantic endemic Vibrio parahaemolyticus pathogen lineage by independent acquisition of related pathogenicity islands.</title>
        <authorList>
            <person name="Xu F."/>
            <person name="Gonzalez-Escalona N."/>
            <person name="Drees K.P."/>
            <person name="Sebra R.P."/>
            <person name="Cooper V.S."/>
            <person name="Jones S.H."/>
            <person name="Whistler C.A."/>
        </authorList>
    </citation>
    <scope>NUCLEOTIDE SEQUENCE [LARGE SCALE GENOMIC DNA]</scope>
    <source>
        <strain evidence="8 9">MAVP-3</strain>
    </source>
</reference>
<dbReference type="Gene3D" id="1.10.443.10">
    <property type="entry name" value="Intergrase catalytic core"/>
    <property type="match status" value="1"/>
</dbReference>
<dbReference type="Proteomes" id="UP000214596">
    <property type="component" value="Unassembled WGS sequence"/>
</dbReference>
<name>A0A0L8SPP8_VIBPH</name>
<dbReference type="EMBL" id="NIXT01000254">
    <property type="protein sequence ID" value="OXE33609.1"/>
    <property type="molecule type" value="Genomic_DNA"/>
</dbReference>
<dbReference type="Gene3D" id="1.10.150.130">
    <property type="match status" value="1"/>
</dbReference>
<dbReference type="InterPro" id="IPR002104">
    <property type="entry name" value="Integrase_catalytic"/>
</dbReference>
<dbReference type="GO" id="GO:0006310">
    <property type="term" value="P:DNA recombination"/>
    <property type="evidence" value="ECO:0007669"/>
    <property type="project" value="UniProtKB-KW"/>
</dbReference>
<comment type="caution">
    <text evidence="8">The sequence shown here is derived from an EMBL/GenBank/DDBJ whole genome shotgun (WGS) entry which is preliminary data.</text>
</comment>